<dbReference type="Proteomes" id="UP001059773">
    <property type="component" value="Chromosome"/>
</dbReference>
<sequence>MKQAGVKIDGVIYSLDGDIGHNVFLEEFLAFIERKGWSYGGESYQIDEENRQINDIDS</sequence>
<gene>
    <name evidence="1" type="ORF">NP439_05310</name>
</gene>
<dbReference type="EMBL" id="CP101914">
    <property type="protein sequence ID" value="UUI04105.1"/>
    <property type="molecule type" value="Genomic_DNA"/>
</dbReference>
<evidence type="ECO:0000313" key="2">
    <source>
        <dbReference type="Proteomes" id="UP001059773"/>
    </source>
</evidence>
<reference evidence="1" key="1">
    <citation type="submission" date="2022-07" db="EMBL/GenBank/DDBJ databases">
        <title>FELIX.</title>
        <authorList>
            <person name="Wan K.H."/>
            <person name="Park S."/>
            <person name="Lawrence Q."/>
            <person name="Eichenberger J.P."/>
            <person name="Booth B.W."/>
            <person name="Piaggio A.J."/>
            <person name="Chandler J.C."/>
            <person name="Franklin A.B."/>
            <person name="Celniker S.E."/>
        </authorList>
    </citation>
    <scope>NUCLEOTIDE SEQUENCE</scope>
    <source>
        <strain evidence="1">QA-1986 374</strain>
    </source>
</reference>
<evidence type="ECO:0000313" key="1">
    <source>
        <dbReference type="EMBL" id="UUI04105.1"/>
    </source>
</evidence>
<name>A0ABY5JWC4_9BACI</name>
<accession>A0ABY5JWC4</accession>
<protein>
    <submittedName>
        <fullName evidence="1">Uncharacterized protein</fullName>
    </submittedName>
</protein>
<proteinExistence type="predicted"/>
<dbReference type="RefSeq" id="WP_256709091.1">
    <property type="nucleotide sequence ID" value="NZ_CP101914.1"/>
</dbReference>
<keyword evidence="2" id="KW-1185">Reference proteome</keyword>
<organism evidence="1 2">
    <name type="scientific">Oceanobacillus jeddahense</name>
    <dbReference type="NCBI Taxonomy" id="1462527"/>
    <lineage>
        <taxon>Bacteria</taxon>
        <taxon>Bacillati</taxon>
        <taxon>Bacillota</taxon>
        <taxon>Bacilli</taxon>
        <taxon>Bacillales</taxon>
        <taxon>Bacillaceae</taxon>
        <taxon>Oceanobacillus</taxon>
    </lineage>
</organism>